<dbReference type="SUPFAM" id="SSF56281">
    <property type="entry name" value="Metallo-hydrolase/oxidoreductase"/>
    <property type="match status" value="1"/>
</dbReference>
<sequence>MTGKELSITFVGHSTVLLQSREVAIVTDPNYETSFGPFVPRLEAPGMGIEDLPRLTLVLISHDHFDHLSRSTLRALPGGYRLLIPKGTGHLFRGLNHRTQHELDHGKTYQDWQVKVTALPALHVSKRLLLGRSRPANNYLIELHGKTIFFAGDTGYGPQFREIGAAWDIDAALLPVGLATPDFLFGKTHLNPERALRAFRDLQARIMIPIHYGTFRTVLEKPDYPLQELRRQIARYDMGEKVKILRPGESIHL</sequence>
<feature type="domain" description="Metallo-beta-lactamase" evidence="1">
    <location>
        <begin position="26"/>
        <end position="212"/>
    </location>
</feature>
<dbReference type="KEGG" id="geo:Geob_0519"/>
<dbReference type="InterPro" id="IPR036866">
    <property type="entry name" value="RibonucZ/Hydroxyglut_hydro"/>
</dbReference>
<evidence type="ECO:0000313" key="2">
    <source>
        <dbReference type="EMBL" id="ACM18888.1"/>
    </source>
</evidence>
<dbReference type="InterPro" id="IPR001279">
    <property type="entry name" value="Metallo-B-lactamas"/>
</dbReference>
<dbReference type="Gene3D" id="3.60.15.10">
    <property type="entry name" value="Ribonuclease Z/Hydroxyacylglutathione hydrolase-like"/>
    <property type="match status" value="1"/>
</dbReference>
<reference evidence="2 3" key="1">
    <citation type="submission" date="2009-01" db="EMBL/GenBank/DDBJ databases">
        <title>Complete sequence of Geobacter sp. FRC-32.</title>
        <authorList>
            <consortium name="US DOE Joint Genome Institute"/>
            <person name="Lucas S."/>
            <person name="Copeland A."/>
            <person name="Lapidus A."/>
            <person name="Glavina del Rio T."/>
            <person name="Dalin E."/>
            <person name="Tice H."/>
            <person name="Bruce D."/>
            <person name="Goodwin L."/>
            <person name="Pitluck S."/>
            <person name="Saunders E."/>
            <person name="Brettin T."/>
            <person name="Detter J.C."/>
            <person name="Han C."/>
            <person name="Larimer F."/>
            <person name="Land M."/>
            <person name="Hauser L."/>
            <person name="Kyrpides N."/>
            <person name="Ovchinnikova G."/>
            <person name="Kostka J."/>
            <person name="Richardson P."/>
        </authorList>
    </citation>
    <scope>NUCLEOTIDE SEQUENCE [LARGE SCALE GENOMIC DNA]</scope>
    <source>
        <strain evidence="3">DSM 22248 / JCM 15807 / FRC-32</strain>
    </source>
</reference>
<dbReference type="EMBL" id="CP001390">
    <property type="protein sequence ID" value="ACM18888.1"/>
    <property type="molecule type" value="Genomic_DNA"/>
</dbReference>
<organism evidence="2 3">
    <name type="scientific">Geotalea daltonii (strain DSM 22248 / JCM 15807 / FRC-32)</name>
    <name type="common">Geobacter daltonii</name>
    <dbReference type="NCBI Taxonomy" id="316067"/>
    <lineage>
        <taxon>Bacteria</taxon>
        <taxon>Pseudomonadati</taxon>
        <taxon>Thermodesulfobacteriota</taxon>
        <taxon>Desulfuromonadia</taxon>
        <taxon>Geobacterales</taxon>
        <taxon>Geobacteraceae</taxon>
        <taxon>Geotalea</taxon>
    </lineage>
</organism>
<evidence type="ECO:0000313" key="3">
    <source>
        <dbReference type="Proteomes" id="UP000007721"/>
    </source>
</evidence>
<dbReference type="GO" id="GO:0070290">
    <property type="term" value="F:N-acylphosphatidylethanolamine-specific phospholipase D activity"/>
    <property type="evidence" value="ECO:0007669"/>
    <property type="project" value="InterPro"/>
</dbReference>
<keyword evidence="3" id="KW-1185">Reference proteome</keyword>
<dbReference type="PIRSF" id="PIRSF038896">
    <property type="entry name" value="NAPE-PLD"/>
    <property type="match status" value="1"/>
</dbReference>
<dbReference type="GO" id="GO:0008270">
    <property type="term" value="F:zinc ion binding"/>
    <property type="evidence" value="ECO:0007669"/>
    <property type="project" value="InterPro"/>
</dbReference>
<dbReference type="STRING" id="316067.Geob_0519"/>
<dbReference type="InterPro" id="IPR024884">
    <property type="entry name" value="NAPE-PLD"/>
</dbReference>
<dbReference type="PANTHER" id="PTHR15032">
    <property type="entry name" value="N-ACYL-PHOSPHATIDYLETHANOLAMINE-HYDROLYZING PHOSPHOLIPASE D"/>
    <property type="match status" value="1"/>
</dbReference>
<dbReference type="AlphaFoldDB" id="B9LZS4"/>
<dbReference type="GO" id="GO:0005737">
    <property type="term" value="C:cytoplasm"/>
    <property type="evidence" value="ECO:0007669"/>
    <property type="project" value="TreeGrafter"/>
</dbReference>
<dbReference type="HOGENOM" id="CLU_020884_1_2_7"/>
<evidence type="ECO:0000259" key="1">
    <source>
        <dbReference type="Pfam" id="PF12706"/>
    </source>
</evidence>
<dbReference type="Proteomes" id="UP000007721">
    <property type="component" value="Chromosome"/>
</dbReference>
<name>B9LZS4_GEODF</name>
<dbReference type="PANTHER" id="PTHR15032:SF36">
    <property type="entry name" value="METALLO-BETA-LACTAMASE DOMAIN-CONTAINING PROTEIN"/>
    <property type="match status" value="1"/>
</dbReference>
<gene>
    <name evidence="2" type="ordered locus">Geob_0519</name>
</gene>
<dbReference type="RefSeq" id="WP_012645617.1">
    <property type="nucleotide sequence ID" value="NC_011979.1"/>
</dbReference>
<dbReference type="Pfam" id="PF12706">
    <property type="entry name" value="Lactamase_B_2"/>
    <property type="match status" value="1"/>
</dbReference>
<dbReference type="eggNOG" id="COG2220">
    <property type="taxonomic scope" value="Bacteria"/>
</dbReference>
<keyword evidence="2" id="KW-0378">Hydrolase</keyword>
<accession>B9LZS4</accession>
<protein>
    <submittedName>
        <fullName evidence="2">Metal-dependent hydrolase, beta-lactamase superfamily</fullName>
    </submittedName>
</protein>
<dbReference type="OrthoDB" id="9805728at2"/>
<proteinExistence type="predicted"/>